<dbReference type="CDD" id="cd17535">
    <property type="entry name" value="REC_NarL-like"/>
    <property type="match status" value="1"/>
</dbReference>
<dbReference type="InterPro" id="IPR039420">
    <property type="entry name" value="WalR-like"/>
</dbReference>
<keyword evidence="1 5" id="KW-0597">Phosphoprotein</keyword>
<dbReference type="SMART" id="SM00421">
    <property type="entry name" value="HTH_LUXR"/>
    <property type="match status" value="1"/>
</dbReference>
<dbReference type="Pfam" id="PF00072">
    <property type="entry name" value="Response_reg"/>
    <property type="match status" value="1"/>
</dbReference>
<dbReference type="PROSITE" id="PS50043">
    <property type="entry name" value="HTH_LUXR_2"/>
    <property type="match status" value="1"/>
</dbReference>
<reference evidence="8" key="1">
    <citation type="submission" date="2021-01" db="EMBL/GenBank/DDBJ databases">
        <title>Whole genome shotgun sequence of Planotetraspora thailandica NBRC 104271.</title>
        <authorList>
            <person name="Komaki H."/>
            <person name="Tamura T."/>
        </authorList>
    </citation>
    <scope>NUCLEOTIDE SEQUENCE</scope>
    <source>
        <strain evidence="8">NBRC 104271</strain>
    </source>
</reference>
<keyword evidence="3 8" id="KW-0238">DNA-binding</keyword>
<keyword evidence="4" id="KW-0804">Transcription</keyword>
<keyword evidence="2" id="KW-0805">Transcription regulation</keyword>
<dbReference type="GO" id="GO:0006355">
    <property type="term" value="P:regulation of DNA-templated transcription"/>
    <property type="evidence" value="ECO:0007669"/>
    <property type="project" value="InterPro"/>
</dbReference>
<dbReference type="GO" id="GO:0003677">
    <property type="term" value="F:DNA binding"/>
    <property type="evidence" value="ECO:0007669"/>
    <property type="project" value="UniProtKB-KW"/>
</dbReference>
<dbReference type="AlphaFoldDB" id="A0A8J3XYC6"/>
<dbReference type="SUPFAM" id="SSF52172">
    <property type="entry name" value="CheY-like"/>
    <property type="match status" value="1"/>
</dbReference>
<dbReference type="InterPro" id="IPR016032">
    <property type="entry name" value="Sig_transdc_resp-reg_C-effctor"/>
</dbReference>
<dbReference type="EMBL" id="BOOR01000056">
    <property type="protein sequence ID" value="GII57814.1"/>
    <property type="molecule type" value="Genomic_DNA"/>
</dbReference>
<evidence type="ECO:0000256" key="5">
    <source>
        <dbReference type="PROSITE-ProRule" id="PRU00169"/>
    </source>
</evidence>
<name>A0A8J3XYC6_9ACTN</name>
<comment type="caution">
    <text evidence="8">The sequence shown here is derived from an EMBL/GenBank/DDBJ whole genome shotgun (WGS) entry which is preliminary data.</text>
</comment>
<dbReference type="Pfam" id="PF00196">
    <property type="entry name" value="GerE"/>
    <property type="match status" value="1"/>
</dbReference>
<gene>
    <name evidence="8" type="ORF">Pth03_62030</name>
</gene>
<feature type="domain" description="HTH luxR-type" evidence="6">
    <location>
        <begin position="151"/>
        <end position="216"/>
    </location>
</feature>
<dbReference type="PROSITE" id="PS50110">
    <property type="entry name" value="RESPONSE_REGULATORY"/>
    <property type="match status" value="1"/>
</dbReference>
<dbReference type="InterPro" id="IPR000792">
    <property type="entry name" value="Tscrpt_reg_LuxR_C"/>
</dbReference>
<dbReference type="InterPro" id="IPR011006">
    <property type="entry name" value="CheY-like_superfamily"/>
</dbReference>
<dbReference type="CDD" id="cd06170">
    <property type="entry name" value="LuxR_C_like"/>
    <property type="match status" value="1"/>
</dbReference>
<dbReference type="GO" id="GO:0000160">
    <property type="term" value="P:phosphorelay signal transduction system"/>
    <property type="evidence" value="ECO:0007669"/>
    <property type="project" value="InterPro"/>
</dbReference>
<dbReference type="PANTHER" id="PTHR43214">
    <property type="entry name" value="TWO-COMPONENT RESPONSE REGULATOR"/>
    <property type="match status" value="1"/>
</dbReference>
<keyword evidence="9" id="KW-1185">Reference proteome</keyword>
<dbReference type="RefSeq" id="WP_203947932.1">
    <property type="nucleotide sequence ID" value="NZ_BOOR01000056.1"/>
</dbReference>
<dbReference type="PRINTS" id="PR00038">
    <property type="entry name" value="HTHLUXR"/>
</dbReference>
<dbReference type="InterPro" id="IPR001789">
    <property type="entry name" value="Sig_transdc_resp-reg_receiver"/>
</dbReference>
<evidence type="ECO:0000259" key="6">
    <source>
        <dbReference type="PROSITE" id="PS50043"/>
    </source>
</evidence>
<organism evidence="8 9">
    <name type="scientific">Planotetraspora thailandica</name>
    <dbReference type="NCBI Taxonomy" id="487172"/>
    <lineage>
        <taxon>Bacteria</taxon>
        <taxon>Bacillati</taxon>
        <taxon>Actinomycetota</taxon>
        <taxon>Actinomycetes</taxon>
        <taxon>Streptosporangiales</taxon>
        <taxon>Streptosporangiaceae</taxon>
        <taxon>Planotetraspora</taxon>
    </lineage>
</organism>
<sequence length="224" mass="24263">MTAASRLRVVIADDEALFRSGLKMIVEAQPDLTVVAEAEDGREAIEAVQRHNPDVLLMDIQMPILDGIAALAELRRRGCGTKVLVLTTFDLDRYVYDALRSGASGFLLKTTRPARLVEAVRAIAAGDALLDPLLTRRLVEEWVARPRPDAADPRLAALTDREREVLTLIGRGLSNAEIARDLHLGESTVKTHVGRTLAKTGSRDRVQAVILAFECGLVAPGGSP</sequence>
<protein>
    <submittedName>
        <fullName evidence="8">DNA-binding response regulator</fullName>
    </submittedName>
</protein>
<dbReference type="Proteomes" id="UP000605992">
    <property type="component" value="Unassembled WGS sequence"/>
</dbReference>
<dbReference type="PROSITE" id="PS00622">
    <property type="entry name" value="HTH_LUXR_1"/>
    <property type="match status" value="1"/>
</dbReference>
<feature type="modified residue" description="4-aspartylphosphate" evidence="5">
    <location>
        <position position="59"/>
    </location>
</feature>
<accession>A0A8J3XYC6</accession>
<evidence type="ECO:0000256" key="1">
    <source>
        <dbReference type="ARBA" id="ARBA00022553"/>
    </source>
</evidence>
<proteinExistence type="predicted"/>
<evidence type="ECO:0000313" key="9">
    <source>
        <dbReference type="Proteomes" id="UP000605992"/>
    </source>
</evidence>
<evidence type="ECO:0000259" key="7">
    <source>
        <dbReference type="PROSITE" id="PS50110"/>
    </source>
</evidence>
<feature type="domain" description="Response regulatory" evidence="7">
    <location>
        <begin position="8"/>
        <end position="124"/>
    </location>
</feature>
<dbReference type="PANTHER" id="PTHR43214:SF24">
    <property type="entry name" value="TRANSCRIPTIONAL REGULATORY PROTEIN NARL-RELATED"/>
    <property type="match status" value="1"/>
</dbReference>
<evidence type="ECO:0000256" key="2">
    <source>
        <dbReference type="ARBA" id="ARBA00023015"/>
    </source>
</evidence>
<dbReference type="SUPFAM" id="SSF46894">
    <property type="entry name" value="C-terminal effector domain of the bipartite response regulators"/>
    <property type="match status" value="1"/>
</dbReference>
<dbReference type="SMART" id="SM00448">
    <property type="entry name" value="REC"/>
    <property type="match status" value="1"/>
</dbReference>
<dbReference type="InterPro" id="IPR058245">
    <property type="entry name" value="NreC/VraR/RcsB-like_REC"/>
</dbReference>
<dbReference type="Gene3D" id="3.40.50.2300">
    <property type="match status" value="1"/>
</dbReference>
<evidence type="ECO:0000256" key="4">
    <source>
        <dbReference type="ARBA" id="ARBA00023163"/>
    </source>
</evidence>
<evidence type="ECO:0000256" key="3">
    <source>
        <dbReference type="ARBA" id="ARBA00023125"/>
    </source>
</evidence>
<evidence type="ECO:0000313" key="8">
    <source>
        <dbReference type="EMBL" id="GII57814.1"/>
    </source>
</evidence>